<dbReference type="InterPro" id="IPR039424">
    <property type="entry name" value="SBP_5"/>
</dbReference>
<gene>
    <name evidence="3" type="ORF">RHODO2019_04750</name>
</gene>
<dbReference type="Gene3D" id="3.90.76.10">
    <property type="entry name" value="Dipeptide-binding Protein, Domain 1"/>
    <property type="match status" value="1"/>
</dbReference>
<dbReference type="InterPro" id="IPR000914">
    <property type="entry name" value="SBP_5_dom"/>
</dbReference>
<reference evidence="3" key="1">
    <citation type="submission" date="2022-10" db="EMBL/GenBank/DDBJ databases">
        <title>Rhodococcus sp.75.</title>
        <authorList>
            <person name="Sun M."/>
        </authorList>
    </citation>
    <scope>NUCLEOTIDE SEQUENCE</scope>
    <source>
        <strain evidence="3">75</strain>
    </source>
</reference>
<dbReference type="CDD" id="cd00995">
    <property type="entry name" value="PBP2_NikA_DppA_OppA_like"/>
    <property type="match status" value="1"/>
</dbReference>
<dbReference type="RefSeq" id="WP_265383864.1">
    <property type="nucleotide sequence ID" value="NZ_CP110615.1"/>
</dbReference>
<dbReference type="EMBL" id="CP110615">
    <property type="protein sequence ID" value="UZJ25760.1"/>
    <property type="molecule type" value="Genomic_DNA"/>
</dbReference>
<evidence type="ECO:0000256" key="1">
    <source>
        <dbReference type="SAM" id="SignalP"/>
    </source>
</evidence>
<dbReference type="SUPFAM" id="SSF53850">
    <property type="entry name" value="Periplasmic binding protein-like II"/>
    <property type="match status" value="1"/>
</dbReference>
<dbReference type="Gene3D" id="3.10.105.10">
    <property type="entry name" value="Dipeptide-binding Protein, Domain 3"/>
    <property type="match status" value="1"/>
</dbReference>
<organism evidence="3 4">
    <name type="scientific">Rhodococcus antarcticus</name>
    <dbReference type="NCBI Taxonomy" id="2987751"/>
    <lineage>
        <taxon>Bacteria</taxon>
        <taxon>Bacillati</taxon>
        <taxon>Actinomycetota</taxon>
        <taxon>Actinomycetes</taxon>
        <taxon>Mycobacteriales</taxon>
        <taxon>Nocardiaceae</taxon>
        <taxon>Rhodococcus</taxon>
    </lineage>
</organism>
<dbReference type="Pfam" id="PF00496">
    <property type="entry name" value="SBP_bac_5"/>
    <property type="match status" value="1"/>
</dbReference>
<accession>A0ABY6P281</accession>
<dbReference type="InterPro" id="IPR030678">
    <property type="entry name" value="Peptide/Ni-bd"/>
</dbReference>
<feature type="domain" description="Solute-binding protein family 5" evidence="2">
    <location>
        <begin position="91"/>
        <end position="469"/>
    </location>
</feature>
<dbReference type="PANTHER" id="PTHR30290:SF83">
    <property type="entry name" value="ABC TRANSPORTER SUBSTRATE-BINDING PROTEIN"/>
    <property type="match status" value="1"/>
</dbReference>
<sequence>MRRRLTASLALPVAAALLLSGCSNSNSSSGGGGNAAPSVADGSVSIFGSQPENGLVPANTNEQGGAKIIDNIFTGLVTLNSDTSESEMANAESITTTDAQNYDIKLKPGWKFTDGTAITAKSYVDAWNWGAYAPNGALNGPFFAEVEGYSDLNPPAATKGGTPPTPTVKEMSGVKVVSDTEFTVKLTQPYSPWMQKLAYHVFDPMPASFYADPKAFGRNPVGDGPFKFVSWQDNASIVLTRNDDYSGAAKPTIKDVTVKLYQNSDAAYADLQTGNLDFMDTLPTSALAGDKYKADLSGRDLSKPAPIVDTITVPLYDPAYQSADLRHAISMAVDRDSITKVIFSGARAPSTAYSSPVVAGYKAGTCGEFCTYDPAKAKALFDKAGGFKGTLTLSYNADGDHKAWTEAACNNISQALGVPCTATPVPTFADFRKGINQKAETGMFRSGWAYDFPNLENGLSPLYSTGASSNDSGYSNPAFDKALLDAAAKTDPAAANAGFVDAEKLLVQDMPAIPLWSRTLISGYSEKVGNAKVTAQGELDLLQVTTSS</sequence>
<dbReference type="PIRSF" id="PIRSF002741">
    <property type="entry name" value="MppA"/>
    <property type="match status" value="1"/>
</dbReference>
<evidence type="ECO:0000313" key="3">
    <source>
        <dbReference type="EMBL" id="UZJ25760.1"/>
    </source>
</evidence>
<protein>
    <submittedName>
        <fullName evidence="3">ABC transporter substrate-binding protein</fullName>
    </submittedName>
</protein>
<evidence type="ECO:0000313" key="4">
    <source>
        <dbReference type="Proteomes" id="UP001164965"/>
    </source>
</evidence>
<evidence type="ECO:0000259" key="2">
    <source>
        <dbReference type="Pfam" id="PF00496"/>
    </source>
</evidence>
<keyword evidence="1" id="KW-0732">Signal</keyword>
<feature type="signal peptide" evidence="1">
    <location>
        <begin position="1"/>
        <end position="25"/>
    </location>
</feature>
<dbReference type="Proteomes" id="UP001164965">
    <property type="component" value="Chromosome"/>
</dbReference>
<keyword evidence="4" id="KW-1185">Reference proteome</keyword>
<proteinExistence type="predicted"/>
<name>A0ABY6P281_9NOCA</name>
<dbReference type="PANTHER" id="PTHR30290">
    <property type="entry name" value="PERIPLASMIC BINDING COMPONENT OF ABC TRANSPORTER"/>
    <property type="match status" value="1"/>
</dbReference>
<dbReference type="Gene3D" id="3.40.190.10">
    <property type="entry name" value="Periplasmic binding protein-like II"/>
    <property type="match status" value="1"/>
</dbReference>
<feature type="chain" id="PRO_5045504643" evidence="1">
    <location>
        <begin position="26"/>
        <end position="548"/>
    </location>
</feature>
<dbReference type="PROSITE" id="PS51257">
    <property type="entry name" value="PROKAR_LIPOPROTEIN"/>
    <property type="match status" value="1"/>
</dbReference>